<evidence type="ECO:0000256" key="7">
    <source>
        <dbReference type="SAM" id="Phobius"/>
    </source>
</evidence>
<feature type="transmembrane region" description="Helical" evidence="7">
    <location>
        <begin position="52"/>
        <end position="81"/>
    </location>
</feature>
<reference evidence="8 9" key="1">
    <citation type="journal article" date="2018" name="Nat. Biotechnol.">
        <title>A standardized bacterial taxonomy based on genome phylogeny substantially revises the tree of life.</title>
        <authorList>
            <person name="Parks D.H."/>
            <person name="Chuvochina M."/>
            <person name="Waite D.W."/>
            <person name="Rinke C."/>
            <person name="Skarshewski A."/>
            <person name="Chaumeil P.A."/>
            <person name="Hugenholtz P."/>
        </authorList>
    </citation>
    <scope>NUCLEOTIDE SEQUENCE [LARGE SCALE GENOMIC DNA]</scope>
    <source>
        <strain evidence="8">UBA9851</strain>
    </source>
</reference>
<organism evidence="8 9">
    <name type="scientific">Corynebacterium variabile</name>
    <dbReference type="NCBI Taxonomy" id="1727"/>
    <lineage>
        <taxon>Bacteria</taxon>
        <taxon>Bacillati</taxon>
        <taxon>Actinomycetota</taxon>
        <taxon>Actinomycetes</taxon>
        <taxon>Mycobacteriales</taxon>
        <taxon>Corynebacteriaceae</taxon>
        <taxon>Corynebacterium</taxon>
    </lineage>
</organism>
<accession>A0A3B9QWX3</accession>
<evidence type="ECO:0000256" key="3">
    <source>
        <dbReference type="ARBA" id="ARBA00022692"/>
    </source>
</evidence>
<keyword evidence="5 7" id="KW-0472">Membrane</keyword>
<dbReference type="Pfam" id="PF06081">
    <property type="entry name" value="ArAE_1"/>
    <property type="match status" value="1"/>
</dbReference>
<evidence type="ECO:0000256" key="4">
    <source>
        <dbReference type="ARBA" id="ARBA00022989"/>
    </source>
</evidence>
<evidence type="ECO:0000313" key="9">
    <source>
        <dbReference type="Proteomes" id="UP000260925"/>
    </source>
</evidence>
<evidence type="ECO:0000256" key="6">
    <source>
        <dbReference type="SAM" id="Coils"/>
    </source>
</evidence>
<dbReference type="InterPro" id="IPR010343">
    <property type="entry name" value="ArAE_1"/>
</dbReference>
<keyword evidence="6" id="KW-0175">Coiled coil</keyword>
<dbReference type="AlphaFoldDB" id="A0A3B9QWX3"/>
<dbReference type="GO" id="GO:0005886">
    <property type="term" value="C:plasma membrane"/>
    <property type="evidence" value="ECO:0007669"/>
    <property type="project" value="UniProtKB-SubCell"/>
</dbReference>
<protein>
    <recommendedName>
        <fullName evidence="10">FUSC family protein</fullName>
    </recommendedName>
</protein>
<comment type="caution">
    <text evidence="8">The sequence shown here is derived from an EMBL/GenBank/DDBJ whole genome shotgun (WGS) entry which is preliminary data.</text>
</comment>
<keyword evidence="3 7" id="KW-0812">Transmembrane</keyword>
<evidence type="ECO:0000256" key="1">
    <source>
        <dbReference type="ARBA" id="ARBA00004651"/>
    </source>
</evidence>
<proteinExistence type="predicted"/>
<gene>
    <name evidence="8" type="ORF">DCL06_12415</name>
</gene>
<evidence type="ECO:0000313" key="8">
    <source>
        <dbReference type="EMBL" id="HAF73452.1"/>
    </source>
</evidence>
<keyword evidence="2" id="KW-1003">Cell membrane</keyword>
<name>A0A3B9QWX3_9CORY</name>
<comment type="subcellular location">
    <subcellularLocation>
        <location evidence="1">Cell membrane</location>
        <topology evidence="1">Multi-pass membrane protein</topology>
    </subcellularLocation>
</comment>
<feature type="coiled-coil region" evidence="6">
    <location>
        <begin position="284"/>
        <end position="311"/>
    </location>
</feature>
<sequence>MVLAATVSWWLSINFLNTEYPFLSPWVALLTIDATAYRTLTRGAQSVLASLLGILVAFTVGSFLGVSLWTYALALIVGLAIAQVRWIRDEGITVATMSIFILSDGFSEQQQAFSDRMLEIAVGVAVGVVVNLLVFPPLRDRQASRYVDSVNERMGSVLKNMGEEFADSWGTDRAQAWVEETEAISGELDSAWSTVKFARESRRANPRFYFYRLRRERGIKAAEAAESQADDASWEEILRRSGEGVSRLRNLSRTMRDEGYDIGNWNDRFREEWAQLARDAGRAIADRDAEVESLSDRLEQLARDMSGHEDLLNDHWPVYGSMITDLRYIVEIVDDVASSRGARGASNTPE</sequence>
<keyword evidence="4 7" id="KW-1133">Transmembrane helix</keyword>
<feature type="transmembrane region" description="Helical" evidence="7">
    <location>
        <begin position="117"/>
        <end position="135"/>
    </location>
</feature>
<dbReference type="Proteomes" id="UP000260925">
    <property type="component" value="Unassembled WGS sequence"/>
</dbReference>
<evidence type="ECO:0008006" key="10">
    <source>
        <dbReference type="Google" id="ProtNLM"/>
    </source>
</evidence>
<evidence type="ECO:0000256" key="5">
    <source>
        <dbReference type="ARBA" id="ARBA00023136"/>
    </source>
</evidence>
<evidence type="ECO:0000256" key="2">
    <source>
        <dbReference type="ARBA" id="ARBA00022475"/>
    </source>
</evidence>
<dbReference type="EMBL" id="DMDD01000297">
    <property type="protein sequence ID" value="HAF73452.1"/>
    <property type="molecule type" value="Genomic_DNA"/>
</dbReference>